<dbReference type="RefSeq" id="WP_378243184.1">
    <property type="nucleotide sequence ID" value="NZ_JBHRWK010000059.1"/>
</dbReference>
<dbReference type="EMBL" id="JBHRWK010000059">
    <property type="protein sequence ID" value="MFC3454032.1"/>
    <property type="molecule type" value="Genomic_DNA"/>
</dbReference>
<dbReference type="Proteomes" id="UP001595645">
    <property type="component" value="Unassembled WGS sequence"/>
</dbReference>
<organism evidence="2 3">
    <name type="scientific">Amycolatopsis speibonae</name>
    <dbReference type="NCBI Taxonomy" id="1450224"/>
    <lineage>
        <taxon>Bacteria</taxon>
        <taxon>Bacillati</taxon>
        <taxon>Actinomycetota</taxon>
        <taxon>Actinomycetes</taxon>
        <taxon>Pseudonocardiales</taxon>
        <taxon>Pseudonocardiaceae</taxon>
        <taxon>Amycolatopsis</taxon>
    </lineage>
</organism>
<gene>
    <name evidence="2" type="ORF">ACFOSH_31740</name>
</gene>
<sequence length="117" mass="12724">MTANPASDPIPAASTPKLDAGCWSDVVRAIEHDGGPITAYPDVETLRLRGILHPKPQLESVPIGPQLGNTETPMDLDEDPPTPLPARPYHDIHRAVVIAEVLPARRGWLARALRRFA</sequence>
<reference evidence="3" key="1">
    <citation type="journal article" date="2019" name="Int. J. Syst. Evol. Microbiol.">
        <title>The Global Catalogue of Microorganisms (GCM) 10K type strain sequencing project: providing services to taxonomists for standard genome sequencing and annotation.</title>
        <authorList>
            <consortium name="The Broad Institute Genomics Platform"/>
            <consortium name="The Broad Institute Genome Sequencing Center for Infectious Disease"/>
            <person name="Wu L."/>
            <person name="Ma J."/>
        </authorList>
    </citation>
    <scope>NUCLEOTIDE SEQUENCE [LARGE SCALE GENOMIC DNA]</scope>
    <source>
        <strain evidence="3">CGMCC 4.7676</strain>
    </source>
</reference>
<protein>
    <submittedName>
        <fullName evidence="2">Uncharacterized protein</fullName>
    </submittedName>
</protein>
<evidence type="ECO:0000313" key="2">
    <source>
        <dbReference type="EMBL" id="MFC3454032.1"/>
    </source>
</evidence>
<comment type="caution">
    <text evidence="2">The sequence shown here is derived from an EMBL/GenBank/DDBJ whole genome shotgun (WGS) entry which is preliminary data.</text>
</comment>
<feature type="region of interest" description="Disordered" evidence="1">
    <location>
        <begin position="57"/>
        <end position="87"/>
    </location>
</feature>
<accession>A0ABV7P6H0</accession>
<proteinExistence type="predicted"/>
<name>A0ABV7P6H0_9PSEU</name>
<evidence type="ECO:0000313" key="3">
    <source>
        <dbReference type="Proteomes" id="UP001595645"/>
    </source>
</evidence>
<keyword evidence="3" id="KW-1185">Reference proteome</keyword>
<evidence type="ECO:0000256" key="1">
    <source>
        <dbReference type="SAM" id="MobiDB-lite"/>
    </source>
</evidence>